<dbReference type="EMBL" id="JACCBY010000002">
    <property type="protein sequence ID" value="NYD90384.1"/>
    <property type="molecule type" value="Genomic_DNA"/>
</dbReference>
<dbReference type="InterPro" id="IPR029787">
    <property type="entry name" value="Nucleotide_cyclase"/>
</dbReference>
<dbReference type="GO" id="GO:0052621">
    <property type="term" value="F:diguanylate cyclase activity"/>
    <property type="evidence" value="ECO:0007669"/>
    <property type="project" value="UniProtKB-EC"/>
</dbReference>
<dbReference type="InterPro" id="IPR000160">
    <property type="entry name" value="GGDEF_dom"/>
</dbReference>
<dbReference type="SUPFAM" id="SSF55073">
    <property type="entry name" value="Nucleotide cyclase"/>
    <property type="match status" value="1"/>
</dbReference>
<dbReference type="RefSeq" id="WP_179508793.1">
    <property type="nucleotide sequence ID" value="NZ_JACCBY010000002.1"/>
</dbReference>
<dbReference type="PANTHER" id="PTHR45138:SF24">
    <property type="entry name" value="DIGUANYLATE CYCLASE DGCC-RELATED"/>
    <property type="match status" value="1"/>
</dbReference>
<evidence type="ECO:0000313" key="4">
    <source>
        <dbReference type="EMBL" id="NYD90384.1"/>
    </source>
</evidence>
<dbReference type="GO" id="GO:1902201">
    <property type="term" value="P:negative regulation of bacterial-type flagellum-dependent cell motility"/>
    <property type="evidence" value="ECO:0007669"/>
    <property type="project" value="TreeGrafter"/>
</dbReference>
<proteinExistence type="predicted"/>
<dbReference type="Proteomes" id="UP000517753">
    <property type="component" value="Unassembled WGS sequence"/>
</dbReference>
<gene>
    <name evidence="4" type="ORF">HD841_002164</name>
</gene>
<dbReference type="InterPro" id="IPR043128">
    <property type="entry name" value="Rev_trsase/Diguanyl_cyclase"/>
</dbReference>
<dbReference type="AlphaFoldDB" id="A0A7Y9FN85"/>
<feature type="coiled-coil region" evidence="2">
    <location>
        <begin position="170"/>
        <end position="200"/>
    </location>
</feature>
<feature type="domain" description="GGDEF" evidence="3">
    <location>
        <begin position="230"/>
        <end position="361"/>
    </location>
</feature>
<organism evidence="4 5">
    <name type="scientific">Sphingomonas melonis</name>
    <dbReference type="NCBI Taxonomy" id="152682"/>
    <lineage>
        <taxon>Bacteria</taxon>
        <taxon>Pseudomonadati</taxon>
        <taxon>Pseudomonadota</taxon>
        <taxon>Alphaproteobacteria</taxon>
        <taxon>Sphingomonadales</taxon>
        <taxon>Sphingomonadaceae</taxon>
        <taxon>Sphingomonas</taxon>
    </lineage>
</organism>
<dbReference type="GO" id="GO:0043709">
    <property type="term" value="P:cell adhesion involved in single-species biofilm formation"/>
    <property type="evidence" value="ECO:0007669"/>
    <property type="project" value="TreeGrafter"/>
</dbReference>
<dbReference type="GO" id="GO:0005886">
    <property type="term" value="C:plasma membrane"/>
    <property type="evidence" value="ECO:0007669"/>
    <property type="project" value="TreeGrafter"/>
</dbReference>
<dbReference type="Gene3D" id="3.30.70.270">
    <property type="match status" value="1"/>
</dbReference>
<evidence type="ECO:0000256" key="1">
    <source>
        <dbReference type="ARBA" id="ARBA00012528"/>
    </source>
</evidence>
<dbReference type="Pfam" id="PF00990">
    <property type="entry name" value="GGDEF"/>
    <property type="match status" value="1"/>
</dbReference>
<evidence type="ECO:0000259" key="3">
    <source>
        <dbReference type="PROSITE" id="PS50887"/>
    </source>
</evidence>
<keyword evidence="5" id="KW-1185">Reference proteome</keyword>
<reference evidence="4 5" key="1">
    <citation type="submission" date="2020-08" db="EMBL/GenBank/DDBJ databases">
        <title>The Agave Microbiome: Exploring the role of microbial communities in plant adaptations to desert environments.</title>
        <authorList>
            <person name="Partida-Martinez L.P."/>
        </authorList>
    </citation>
    <scope>NUCLEOTIDE SEQUENCE [LARGE SCALE GENOMIC DNA]</scope>
    <source>
        <strain evidence="4 5">AS2.3</strain>
    </source>
</reference>
<evidence type="ECO:0000313" key="5">
    <source>
        <dbReference type="Proteomes" id="UP000517753"/>
    </source>
</evidence>
<keyword evidence="2" id="KW-0175">Coiled coil</keyword>
<name>A0A7Y9FN85_9SPHN</name>
<dbReference type="PROSITE" id="PS50887">
    <property type="entry name" value="GGDEF"/>
    <property type="match status" value="1"/>
</dbReference>
<accession>A0A7Y9FN85</accession>
<dbReference type="NCBIfam" id="TIGR00254">
    <property type="entry name" value="GGDEF"/>
    <property type="match status" value="1"/>
</dbReference>
<sequence>MAWLTGSATAPAAAATTATPPVAEPVVVTARRAAARETFARIGAFLDLHDLAPTVDNFHIARCYILGEDIALTRAVDDHIRDHGRLDAAFLATPAVRDLLGPLHHDRVAELADALAARLAESETTFRQGHEAASDYESALTAEAAAAHGRAPADADGTIKRLLVLTTGAIARTKQLADQLRETHRETNRLRRNLQEARRAADEDHLTGLPNRRCYDRRLIALVAARSDASVHCVALCDVDDFKVINDRHGHETGDRVLRLVARKLTTGLGAKVLVARHGGEEFACLFEDCQPDRAFAALDRVRGSVSARSLVNQASGDGIGRLTFSAGIAILGDDHAATMRAADAALYRAKRAGKNRIVIA</sequence>
<protein>
    <recommendedName>
        <fullName evidence="1">diguanylate cyclase</fullName>
        <ecNumber evidence="1">2.7.7.65</ecNumber>
    </recommendedName>
</protein>
<dbReference type="InterPro" id="IPR050469">
    <property type="entry name" value="Diguanylate_Cyclase"/>
</dbReference>
<dbReference type="CDD" id="cd01949">
    <property type="entry name" value="GGDEF"/>
    <property type="match status" value="1"/>
</dbReference>
<dbReference type="EC" id="2.7.7.65" evidence="1"/>
<comment type="caution">
    <text evidence="4">The sequence shown here is derived from an EMBL/GenBank/DDBJ whole genome shotgun (WGS) entry which is preliminary data.</text>
</comment>
<dbReference type="SMART" id="SM00267">
    <property type="entry name" value="GGDEF"/>
    <property type="match status" value="1"/>
</dbReference>
<evidence type="ECO:0000256" key="2">
    <source>
        <dbReference type="SAM" id="Coils"/>
    </source>
</evidence>
<dbReference type="PANTHER" id="PTHR45138">
    <property type="entry name" value="REGULATORY COMPONENTS OF SENSORY TRANSDUCTION SYSTEM"/>
    <property type="match status" value="1"/>
</dbReference>